<evidence type="ECO:0000256" key="4">
    <source>
        <dbReference type="RuleBase" id="RU362005"/>
    </source>
</evidence>
<comment type="PTM">
    <text evidence="4">eIF-5A seems to be the only eukaryotic protein to have a hypusine residue which is a post-translational modification of a lysine by the addition of a butylamino group.</text>
</comment>
<dbReference type="GO" id="GO:0003723">
    <property type="term" value="F:RNA binding"/>
    <property type="evidence" value="ECO:0007669"/>
    <property type="project" value="InterPro"/>
</dbReference>
<keyword evidence="6" id="KW-0396">Initiation factor</keyword>
<dbReference type="Pfam" id="PF01287">
    <property type="entry name" value="eIF-5a"/>
    <property type="match status" value="1"/>
</dbReference>
<comment type="caution">
    <text evidence="6">The sequence shown here is derived from an EMBL/GenBank/DDBJ whole genome shotgun (WGS) entry which is preliminary data.</text>
</comment>
<comment type="similarity">
    <text evidence="1 4">Belongs to the eIF-5A family.</text>
</comment>
<dbReference type="GO" id="GO:0003743">
    <property type="term" value="F:translation initiation factor activity"/>
    <property type="evidence" value="ECO:0007669"/>
    <property type="project" value="UniProtKB-KW"/>
</dbReference>
<organism evidence="6 7">
    <name type="scientific">Giardia duodenalis assemblage B</name>
    <dbReference type="NCBI Taxonomy" id="1394984"/>
    <lineage>
        <taxon>Eukaryota</taxon>
        <taxon>Metamonada</taxon>
        <taxon>Diplomonadida</taxon>
        <taxon>Hexamitidae</taxon>
        <taxon>Giardiinae</taxon>
        <taxon>Giardia</taxon>
    </lineage>
</organism>
<dbReference type="VEuPathDB" id="GiardiaDB:QR46_3766"/>
<dbReference type="GO" id="GO:0003746">
    <property type="term" value="F:translation elongation factor activity"/>
    <property type="evidence" value="ECO:0007669"/>
    <property type="project" value="UniProtKB-UniRule"/>
</dbReference>
<feature type="domain" description="Translation initiation factor 5A C-terminal" evidence="5">
    <location>
        <begin position="76"/>
        <end position="145"/>
    </location>
</feature>
<evidence type="ECO:0000313" key="7">
    <source>
        <dbReference type="Proteomes" id="UP000070089"/>
    </source>
</evidence>
<dbReference type="Proteomes" id="UP000070089">
    <property type="component" value="Unassembled WGS sequence"/>
</dbReference>
<dbReference type="GO" id="GO:0043022">
    <property type="term" value="F:ribosome binding"/>
    <property type="evidence" value="ECO:0007669"/>
    <property type="project" value="UniProtKB-UniRule"/>
</dbReference>
<sequence>MMSATGEPMYPKQAGNLKKGDYIVMKDVFPCKVTEISTSKTGKHGHAKCSITAVDIFTGKKYEDSCPSSHNIMCPNVSRTDYLLINIDDEYAFYFDQNDAEQQVRLPLENEELVAELRAAFDAGDKTIMINIQRAMNTEGIVAFKTEANK</sequence>
<dbReference type="OrthoDB" id="9975114at2759"/>
<keyword evidence="3 4" id="KW-0385">Hypusine</keyword>
<evidence type="ECO:0000313" key="6">
    <source>
        <dbReference type="EMBL" id="KWX12261.1"/>
    </source>
</evidence>
<dbReference type="SMART" id="SM01376">
    <property type="entry name" value="eIF-5a"/>
    <property type="match status" value="1"/>
</dbReference>
<dbReference type="InterPro" id="IPR048670">
    <property type="entry name" value="IF5A-like_N"/>
</dbReference>
<dbReference type="InterPro" id="IPR001884">
    <property type="entry name" value="IF5A-like"/>
</dbReference>
<reference evidence="6 7" key="1">
    <citation type="journal article" date="2015" name="Mol. Biochem. Parasitol.">
        <title>Identification of polymorphic genes for use in assemblage B genotyping assays through comparative genomics of multiple assemblage B Giardia duodenalis isolates.</title>
        <authorList>
            <person name="Wielinga C."/>
            <person name="Thompson R.C."/>
            <person name="Monis P."/>
            <person name="Ryan U."/>
        </authorList>
    </citation>
    <scope>NUCLEOTIDE SEQUENCE [LARGE SCALE GENOMIC DNA]</scope>
    <source>
        <strain evidence="6 7">BAH15c1</strain>
    </source>
</reference>
<dbReference type="Pfam" id="PF21485">
    <property type="entry name" value="IF5A-like_N"/>
    <property type="match status" value="1"/>
</dbReference>
<evidence type="ECO:0000256" key="3">
    <source>
        <dbReference type="ARBA" id="ARBA00023071"/>
    </source>
</evidence>
<dbReference type="PANTHER" id="PTHR11673">
    <property type="entry name" value="TRANSLATION INITIATION FACTOR 5A FAMILY MEMBER"/>
    <property type="match status" value="1"/>
</dbReference>
<proteinExistence type="inferred from homology"/>
<dbReference type="Gene3D" id="2.40.50.140">
    <property type="entry name" value="Nucleic acid-binding proteins"/>
    <property type="match status" value="1"/>
</dbReference>
<dbReference type="PROSITE" id="PS00302">
    <property type="entry name" value="IF5A_HYPUSINE"/>
    <property type="match status" value="1"/>
</dbReference>
<dbReference type="GO" id="GO:0045901">
    <property type="term" value="P:positive regulation of translational elongation"/>
    <property type="evidence" value="ECO:0007669"/>
    <property type="project" value="UniProtKB-UniRule"/>
</dbReference>
<dbReference type="SUPFAM" id="SSF50104">
    <property type="entry name" value="Translation proteins SH3-like domain"/>
    <property type="match status" value="1"/>
</dbReference>
<dbReference type="GO" id="GO:0045905">
    <property type="term" value="P:positive regulation of translational termination"/>
    <property type="evidence" value="ECO:0007669"/>
    <property type="project" value="UniProtKB-UniRule"/>
</dbReference>
<dbReference type="InterPro" id="IPR020189">
    <property type="entry name" value="IF5A_C"/>
</dbReference>
<evidence type="ECO:0000259" key="5">
    <source>
        <dbReference type="SMART" id="SM01376"/>
    </source>
</evidence>
<dbReference type="InterPro" id="IPR019769">
    <property type="entry name" value="Trans_elong_IF5A_hypusine_site"/>
</dbReference>
<gene>
    <name evidence="6" type="ORF">QR46_3766</name>
</gene>
<name>A0A132NQC6_GIAIN</name>
<dbReference type="Gene3D" id="2.30.30.30">
    <property type="match status" value="1"/>
</dbReference>
<dbReference type="InterPro" id="IPR012340">
    <property type="entry name" value="NA-bd_OB-fold"/>
</dbReference>
<dbReference type="NCBIfam" id="TIGR00037">
    <property type="entry name" value="eIF_5A"/>
    <property type="match status" value="1"/>
</dbReference>
<accession>A0A132NQC6</accession>
<comment type="function">
    <text evidence="4">Translation factor that promotes translation elongation and termination, particularly upon ribosome stalling at specific amino acid sequence contexts. Binds between the exit (E) and peptidyl (P) site of the ribosome and promotes rescue of stalled ribosome: specifically required for efficient translation of polyproline-containing peptides as well as other motifs that stall the ribosome. Acts as ribosome quality control (RQC) cofactor by joining the RQC complex to facilitate peptidyl transfer during CAT tailing step.</text>
</comment>
<protein>
    <recommendedName>
        <fullName evidence="4">Eukaryotic translation initiation factor 5A</fullName>
        <shortName evidence="4">eIF-5A</shortName>
    </recommendedName>
</protein>
<dbReference type="InterPro" id="IPR008991">
    <property type="entry name" value="Translation_prot_SH3-like_sf"/>
</dbReference>
<evidence type="ECO:0000256" key="1">
    <source>
        <dbReference type="ARBA" id="ARBA00006016"/>
    </source>
</evidence>
<dbReference type="PIRSF" id="PIRSF003025">
    <property type="entry name" value="eIF5A"/>
    <property type="match status" value="1"/>
</dbReference>
<dbReference type="FunFam" id="2.30.30.30:FF:000012">
    <property type="entry name" value="Eukaryotic translation initiation factor 5A"/>
    <property type="match status" value="1"/>
</dbReference>
<dbReference type="InterPro" id="IPR014722">
    <property type="entry name" value="Rib_uL2_dom2"/>
</dbReference>
<dbReference type="EMBL" id="JXTI01000127">
    <property type="protein sequence ID" value="KWX12261.1"/>
    <property type="molecule type" value="Genomic_DNA"/>
</dbReference>
<evidence type="ECO:0000256" key="2">
    <source>
        <dbReference type="ARBA" id="ARBA00022917"/>
    </source>
</evidence>
<dbReference type="AlphaFoldDB" id="A0A132NQC6"/>
<dbReference type="SUPFAM" id="SSF50249">
    <property type="entry name" value="Nucleic acid-binding proteins"/>
    <property type="match status" value="1"/>
</dbReference>
<keyword evidence="2 4" id="KW-0648">Protein biosynthesis</keyword>